<keyword evidence="3" id="KW-1185">Reference proteome</keyword>
<dbReference type="PANTHER" id="PTHR48449:SF1">
    <property type="entry name" value="DUF1985 DOMAIN-CONTAINING PROTEIN"/>
    <property type="match status" value="1"/>
</dbReference>
<reference evidence="2" key="1">
    <citation type="journal article" date="2023" name="Plant J.">
        <title>Genome sequences and population genomics provide insights into the demographic history, inbreeding, and mutation load of two 'living fossil' tree species of Dipteronia.</title>
        <authorList>
            <person name="Feng Y."/>
            <person name="Comes H.P."/>
            <person name="Chen J."/>
            <person name="Zhu S."/>
            <person name="Lu R."/>
            <person name="Zhang X."/>
            <person name="Li P."/>
            <person name="Qiu J."/>
            <person name="Olsen K.M."/>
            <person name="Qiu Y."/>
        </authorList>
    </citation>
    <scope>NUCLEOTIDE SEQUENCE</scope>
    <source>
        <strain evidence="2">KIB01</strain>
    </source>
</reference>
<evidence type="ECO:0000313" key="3">
    <source>
        <dbReference type="Proteomes" id="UP001280121"/>
    </source>
</evidence>
<dbReference type="Pfam" id="PF09331">
    <property type="entry name" value="DUF1985"/>
    <property type="match status" value="1"/>
</dbReference>
<proteinExistence type="predicted"/>
<name>A0AAE0CPG6_9ROSI</name>
<evidence type="ECO:0000259" key="1">
    <source>
        <dbReference type="Pfam" id="PF09331"/>
    </source>
</evidence>
<feature type="domain" description="DUF1985" evidence="1">
    <location>
        <begin position="18"/>
        <end position="138"/>
    </location>
</feature>
<accession>A0AAE0CPG6</accession>
<comment type="caution">
    <text evidence="2">The sequence shown here is derived from an EMBL/GenBank/DDBJ whole genome shotgun (WGS) entry which is preliminary data.</text>
</comment>
<protein>
    <recommendedName>
        <fullName evidence="1">DUF1985 domain-containing protein</fullName>
    </recommendedName>
</protein>
<dbReference type="InterPro" id="IPR015410">
    <property type="entry name" value="DUF1985"/>
</dbReference>
<dbReference type="Proteomes" id="UP001280121">
    <property type="component" value="Unassembled WGS sequence"/>
</dbReference>
<organism evidence="2 3">
    <name type="scientific">Dipteronia dyeriana</name>
    <dbReference type="NCBI Taxonomy" id="168575"/>
    <lineage>
        <taxon>Eukaryota</taxon>
        <taxon>Viridiplantae</taxon>
        <taxon>Streptophyta</taxon>
        <taxon>Embryophyta</taxon>
        <taxon>Tracheophyta</taxon>
        <taxon>Spermatophyta</taxon>
        <taxon>Magnoliopsida</taxon>
        <taxon>eudicotyledons</taxon>
        <taxon>Gunneridae</taxon>
        <taxon>Pentapetalae</taxon>
        <taxon>rosids</taxon>
        <taxon>malvids</taxon>
        <taxon>Sapindales</taxon>
        <taxon>Sapindaceae</taxon>
        <taxon>Hippocastanoideae</taxon>
        <taxon>Acereae</taxon>
        <taxon>Dipteronia</taxon>
    </lineage>
</organism>
<dbReference type="AlphaFoldDB" id="A0AAE0CPG6"/>
<evidence type="ECO:0000313" key="2">
    <source>
        <dbReference type="EMBL" id="KAK2658735.1"/>
    </source>
</evidence>
<dbReference type="EMBL" id="JANJYI010000002">
    <property type="protein sequence ID" value="KAK2658735.1"/>
    <property type="molecule type" value="Genomic_DNA"/>
</dbReference>
<gene>
    <name evidence="2" type="ORF">Ddye_005268</name>
</gene>
<dbReference type="PANTHER" id="PTHR48449">
    <property type="entry name" value="DUF1985 DOMAIN-CONTAINING PROTEIN"/>
    <property type="match status" value="1"/>
</dbReference>
<sequence length="139" mass="16752">MTMHQQMKFSGGVIHRLLMRELHHEGPTYEMQFLLGNHSVRFYKVEFYLITGLRFGVVLDVTRYEAVENGRRERYFGGIDEVSFEELRVFLTRGEFKEMYNVVKLYLIYMLNWILIGVDERFKIPVWQFRLVEDLDAFP</sequence>